<reference evidence="2" key="1">
    <citation type="submission" date="2016-10" db="EMBL/GenBank/DDBJ databases">
        <authorList>
            <person name="Varghese N."/>
            <person name="Submissions S."/>
        </authorList>
    </citation>
    <scope>NUCLEOTIDE SEQUENCE [LARGE SCALE GENOMIC DNA]</scope>
    <source>
        <strain evidence="2">CGMCC 4.3516</strain>
    </source>
</reference>
<dbReference type="GO" id="GO:0016779">
    <property type="term" value="F:nucleotidyltransferase activity"/>
    <property type="evidence" value="ECO:0007669"/>
    <property type="project" value="UniProtKB-KW"/>
</dbReference>
<organism evidence="1 2">
    <name type="scientific">Glycomyces harbinensis</name>
    <dbReference type="NCBI Taxonomy" id="58114"/>
    <lineage>
        <taxon>Bacteria</taxon>
        <taxon>Bacillati</taxon>
        <taxon>Actinomycetota</taxon>
        <taxon>Actinomycetes</taxon>
        <taxon>Glycomycetales</taxon>
        <taxon>Glycomycetaceae</taxon>
        <taxon>Glycomyces</taxon>
    </lineage>
</organism>
<keyword evidence="2" id="KW-1185">Reference proteome</keyword>
<name>A0A1G6W215_9ACTN</name>
<dbReference type="Pfam" id="PF10706">
    <property type="entry name" value="Aminoglyc_resit"/>
    <property type="match status" value="1"/>
</dbReference>
<keyword evidence="1" id="KW-0808">Transferase</keyword>
<sequence>MAIAKTLGVEIWLRGGWAMDLLIGEPTRDHEDIDWFAWSADAATLTRGLLRSGYEPLSGPAAGQQLDFGKQGEESSFALLDKDRLDRVVVAGGPWAGERWPEDMLEGSSGRIGALRCGIISPRSQIEIKQMMPVWALGRPRRKKDADDITRLAAVLQEQHICPQ</sequence>
<dbReference type="STRING" id="58114.SAMN05216270_105264"/>
<evidence type="ECO:0000313" key="1">
    <source>
        <dbReference type="EMBL" id="SDD59922.1"/>
    </source>
</evidence>
<dbReference type="RefSeq" id="WP_091033635.1">
    <property type="nucleotide sequence ID" value="NZ_FNAD01000005.1"/>
</dbReference>
<gene>
    <name evidence="1" type="ORF">SAMN05216270_105264</name>
</gene>
<keyword evidence="1" id="KW-0548">Nucleotidyltransferase</keyword>
<evidence type="ECO:0000313" key="2">
    <source>
        <dbReference type="Proteomes" id="UP000198949"/>
    </source>
</evidence>
<accession>A0A1G6W215</accession>
<protein>
    <submittedName>
        <fullName evidence="1">Aminoglycoside-2''-adenylyltransferase</fullName>
    </submittedName>
</protein>
<dbReference type="EMBL" id="FNAD01000005">
    <property type="protein sequence ID" value="SDD59922.1"/>
    <property type="molecule type" value="Genomic_DNA"/>
</dbReference>
<dbReference type="Proteomes" id="UP000198949">
    <property type="component" value="Unassembled WGS sequence"/>
</dbReference>
<proteinExistence type="predicted"/>
<dbReference type="AlphaFoldDB" id="A0A1G6W215"/>
<dbReference type="InterPro" id="IPR019646">
    <property type="entry name" value="Aminoglyc_AdlTrfase"/>
</dbReference>
<dbReference type="Gene3D" id="3.30.460.40">
    <property type="match status" value="1"/>
</dbReference>